<protein>
    <submittedName>
        <fullName evidence="1">Uncharacterized protein</fullName>
    </submittedName>
</protein>
<sequence>MKDIRQRVEDKELREFGKFKPYRSVRSYKNQLPEYAVDGSIDKLKSLITDVPLMKPWFQVNLEEFVEVHAILIYRFDSKSTELIECVLIINIWEELGLDEAIQLYGKANN</sequence>
<dbReference type="HOGENOM" id="CLU_2173424_0_0_1"/>
<evidence type="ECO:0000313" key="1">
    <source>
        <dbReference type="EMBL" id="EKC23262.1"/>
    </source>
</evidence>
<accession>K1PH46</accession>
<gene>
    <name evidence="1" type="ORF">CGI_10020944</name>
</gene>
<organism evidence="1">
    <name type="scientific">Magallana gigas</name>
    <name type="common">Pacific oyster</name>
    <name type="synonym">Crassostrea gigas</name>
    <dbReference type="NCBI Taxonomy" id="29159"/>
    <lineage>
        <taxon>Eukaryota</taxon>
        <taxon>Metazoa</taxon>
        <taxon>Spiralia</taxon>
        <taxon>Lophotrochozoa</taxon>
        <taxon>Mollusca</taxon>
        <taxon>Bivalvia</taxon>
        <taxon>Autobranchia</taxon>
        <taxon>Pteriomorphia</taxon>
        <taxon>Ostreida</taxon>
        <taxon>Ostreoidea</taxon>
        <taxon>Ostreidae</taxon>
        <taxon>Magallana</taxon>
    </lineage>
</organism>
<name>K1PH46_MAGGI</name>
<proteinExistence type="predicted"/>
<dbReference type="EMBL" id="JH818302">
    <property type="protein sequence ID" value="EKC23262.1"/>
    <property type="molecule type" value="Genomic_DNA"/>
</dbReference>
<dbReference type="AlphaFoldDB" id="K1PH46"/>
<dbReference type="InParanoid" id="K1PH46"/>
<reference evidence="1" key="1">
    <citation type="journal article" date="2012" name="Nature">
        <title>The oyster genome reveals stress adaptation and complexity of shell formation.</title>
        <authorList>
            <person name="Zhang G."/>
            <person name="Fang X."/>
            <person name="Guo X."/>
            <person name="Li L."/>
            <person name="Luo R."/>
            <person name="Xu F."/>
            <person name="Yang P."/>
            <person name="Zhang L."/>
            <person name="Wang X."/>
            <person name="Qi H."/>
            <person name="Xiong Z."/>
            <person name="Que H."/>
            <person name="Xie Y."/>
            <person name="Holland P.W."/>
            <person name="Paps J."/>
            <person name="Zhu Y."/>
            <person name="Wu F."/>
            <person name="Chen Y."/>
            <person name="Wang J."/>
            <person name="Peng C."/>
            <person name="Meng J."/>
            <person name="Yang L."/>
            <person name="Liu J."/>
            <person name="Wen B."/>
            <person name="Zhang N."/>
            <person name="Huang Z."/>
            <person name="Zhu Q."/>
            <person name="Feng Y."/>
            <person name="Mount A."/>
            <person name="Hedgecock D."/>
            <person name="Xu Z."/>
            <person name="Liu Y."/>
            <person name="Domazet-Loso T."/>
            <person name="Du Y."/>
            <person name="Sun X."/>
            <person name="Zhang S."/>
            <person name="Liu B."/>
            <person name="Cheng P."/>
            <person name="Jiang X."/>
            <person name="Li J."/>
            <person name="Fan D."/>
            <person name="Wang W."/>
            <person name="Fu W."/>
            <person name="Wang T."/>
            <person name="Wang B."/>
            <person name="Zhang J."/>
            <person name="Peng Z."/>
            <person name="Li Y."/>
            <person name="Li N."/>
            <person name="Wang J."/>
            <person name="Chen M."/>
            <person name="He Y."/>
            <person name="Tan F."/>
            <person name="Song X."/>
            <person name="Zheng Q."/>
            <person name="Huang R."/>
            <person name="Yang H."/>
            <person name="Du X."/>
            <person name="Chen L."/>
            <person name="Yang M."/>
            <person name="Gaffney P.M."/>
            <person name="Wang S."/>
            <person name="Luo L."/>
            <person name="She Z."/>
            <person name="Ming Y."/>
            <person name="Huang W."/>
            <person name="Zhang S."/>
            <person name="Huang B."/>
            <person name="Zhang Y."/>
            <person name="Qu T."/>
            <person name="Ni P."/>
            <person name="Miao G."/>
            <person name="Wang J."/>
            <person name="Wang Q."/>
            <person name="Steinberg C.E."/>
            <person name="Wang H."/>
            <person name="Li N."/>
            <person name="Qian L."/>
            <person name="Zhang G."/>
            <person name="Li Y."/>
            <person name="Yang H."/>
            <person name="Liu X."/>
            <person name="Wang J."/>
            <person name="Yin Y."/>
            <person name="Wang J."/>
        </authorList>
    </citation>
    <scope>NUCLEOTIDE SEQUENCE [LARGE SCALE GENOMIC DNA]</scope>
    <source>
        <strain evidence="1">05x7-T-G4-1.051#20</strain>
    </source>
</reference>